<dbReference type="Pfam" id="PF14096">
    <property type="entry name" value="DUF4274"/>
    <property type="match status" value="1"/>
</dbReference>
<gene>
    <name evidence="2" type="ORF">NT05LM_1321</name>
</gene>
<protein>
    <recommendedName>
        <fullName evidence="1">DUF4274 domain-containing protein</fullName>
    </recommendedName>
</protein>
<proteinExistence type="predicted"/>
<name>A0ABP2K0Z6_9LIST</name>
<evidence type="ECO:0000313" key="3">
    <source>
        <dbReference type="Proteomes" id="UP000003412"/>
    </source>
</evidence>
<feature type="domain" description="DUF4274" evidence="1">
    <location>
        <begin position="33"/>
        <end position="110"/>
    </location>
</feature>
<evidence type="ECO:0000259" key="1">
    <source>
        <dbReference type="Pfam" id="PF14096"/>
    </source>
</evidence>
<organism evidence="2 3">
    <name type="scientific">Listeria marthii FSL S4-120</name>
    <dbReference type="NCBI Taxonomy" id="702457"/>
    <lineage>
        <taxon>Bacteria</taxon>
        <taxon>Bacillati</taxon>
        <taxon>Bacillota</taxon>
        <taxon>Bacilli</taxon>
        <taxon>Bacillales</taxon>
        <taxon>Listeriaceae</taxon>
        <taxon>Listeria</taxon>
    </lineage>
</organism>
<dbReference type="InterPro" id="IPR025369">
    <property type="entry name" value="DUF4274"/>
</dbReference>
<evidence type="ECO:0000313" key="2">
    <source>
        <dbReference type="EMBL" id="EFR88095.1"/>
    </source>
</evidence>
<dbReference type="EMBL" id="ADXF01000537">
    <property type="protein sequence ID" value="EFR88095.1"/>
    <property type="molecule type" value="Genomic_DNA"/>
</dbReference>
<reference evidence="2 3" key="1">
    <citation type="journal article" date="2010" name="Microbiol. Resour. Announc.">
        <title>Comparative genomics of the bacterial genus Listeria: Genome evolution is characterized by limited gene acquisition and limited gene loss.</title>
        <authorList>
            <person name="den Bakker H.C."/>
            <person name="Cummings C.A."/>
            <person name="Ferreira V."/>
            <person name="Vatta P."/>
            <person name="Orsi R.H."/>
            <person name="Degoricija L."/>
            <person name="Barker M."/>
            <person name="Petrauskene O."/>
            <person name="Furtado M.R."/>
            <person name="Wiedmann M."/>
        </authorList>
    </citation>
    <scope>NUCLEOTIDE SEQUENCE [LARGE SCALE GENOMIC DNA]</scope>
    <source>
        <strain evidence="2 3">FSL S4-120</strain>
    </source>
</reference>
<keyword evidence="3" id="KW-1185">Reference proteome</keyword>
<accession>A0ABP2K0Z6</accession>
<dbReference type="Proteomes" id="UP000003412">
    <property type="component" value="Chromosome"/>
</dbReference>
<sequence length="176" mass="20862">MTPRKANHQMSITEEEFEEQVSELFIHYLEKCTPEEIHQVVVEWNFDNPKKPIYWIANSPKTDKGTALMLFWLMEPDFAYQFETREEMVEKSSWYEEDFDIVTVLEKNYLDGFYQNQAYGYTPPAEFQDEEMKRPIARELFVALNGMGISESADWADGFPPELQERYNELAESVEE</sequence>
<comment type="caution">
    <text evidence="2">The sequence shown here is derived from an EMBL/GenBank/DDBJ whole genome shotgun (WGS) entry which is preliminary data.</text>
</comment>